<evidence type="ECO:0000256" key="6">
    <source>
        <dbReference type="ARBA" id="ARBA00022538"/>
    </source>
</evidence>
<keyword evidence="10 12" id="KW-0406">Ion transport</keyword>
<dbReference type="Pfam" id="PF02254">
    <property type="entry name" value="TrkA_N"/>
    <property type="match status" value="1"/>
</dbReference>
<evidence type="ECO:0000259" key="13">
    <source>
        <dbReference type="PROSITE" id="PS51201"/>
    </source>
</evidence>
<dbReference type="NCBIfam" id="TIGR00932">
    <property type="entry name" value="2a37"/>
    <property type="match status" value="1"/>
</dbReference>
<keyword evidence="2 12" id="KW-0813">Transport</keyword>
<feature type="transmembrane region" description="Helical" evidence="12">
    <location>
        <begin position="87"/>
        <end position="107"/>
    </location>
</feature>
<dbReference type="HAMAP" id="MF_01412">
    <property type="entry name" value="K_H_efflux_KefB"/>
    <property type="match status" value="1"/>
</dbReference>
<dbReference type="Gene3D" id="3.40.50.720">
    <property type="entry name" value="NAD(P)-binding Rossmann-like Domain"/>
    <property type="match status" value="1"/>
</dbReference>
<keyword evidence="11 12" id="KW-0472">Membrane</keyword>
<feature type="transmembrane region" description="Helical" evidence="12">
    <location>
        <begin position="56"/>
        <end position="75"/>
    </location>
</feature>
<evidence type="ECO:0000256" key="3">
    <source>
        <dbReference type="ARBA" id="ARBA00022449"/>
    </source>
</evidence>
<keyword evidence="5 12" id="KW-0997">Cell inner membrane</keyword>
<keyword evidence="3 12" id="KW-0050">Antiport</keyword>
<evidence type="ECO:0000256" key="2">
    <source>
        <dbReference type="ARBA" id="ARBA00022448"/>
    </source>
</evidence>
<dbReference type="InterPro" id="IPR003148">
    <property type="entry name" value="RCK_N"/>
</dbReference>
<dbReference type="PROSITE" id="PS51201">
    <property type="entry name" value="RCK_N"/>
    <property type="match status" value="1"/>
</dbReference>
<feature type="transmembrane region" description="Helical" evidence="12">
    <location>
        <begin position="32"/>
        <end position="50"/>
    </location>
</feature>
<dbReference type="PATRIC" id="fig|1656095.3.peg.4098"/>
<dbReference type="InterPro" id="IPR038770">
    <property type="entry name" value="Na+/solute_symporter_sf"/>
</dbReference>
<evidence type="ECO:0000256" key="7">
    <source>
        <dbReference type="ARBA" id="ARBA00022692"/>
    </source>
</evidence>
<dbReference type="InterPro" id="IPR006153">
    <property type="entry name" value="Cation/H_exchanger_TM"/>
</dbReference>
<evidence type="ECO:0000256" key="8">
    <source>
        <dbReference type="ARBA" id="ARBA00022958"/>
    </source>
</evidence>
<evidence type="ECO:0000256" key="12">
    <source>
        <dbReference type="HAMAP-Rule" id="MF_01412"/>
    </source>
</evidence>
<protein>
    <recommendedName>
        <fullName evidence="12">Glutathione-regulated potassium-efflux system protein KefB</fullName>
    </recommendedName>
    <alternativeName>
        <fullName evidence="12">K(+)/H(+) antiporter</fullName>
    </alternativeName>
</protein>
<feature type="transmembrane region" description="Helical" evidence="12">
    <location>
        <begin position="6"/>
        <end position="25"/>
    </location>
</feature>
<accession>A0A0J8VHN9</accession>
<dbReference type="RefSeq" id="WP_024560253.1">
    <property type="nucleotide sequence ID" value="NZ_LFEJ01000027.1"/>
</dbReference>
<evidence type="ECO:0000256" key="9">
    <source>
        <dbReference type="ARBA" id="ARBA00022989"/>
    </source>
</evidence>
<keyword evidence="15" id="KW-1185">Reference proteome</keyword>
<evidence type="ECO:0000313" key="14">
    <source>
        <dbReference type="EMBL" id="KMV32701.1"/>
    </source>
</evidence>
<dbReference type="GO" id="GO:1902600">
    <property type="term" value="P:proton transmembrane transport"/>
    <property type="evidence" value="ECO:0007669"/>
    <property type="project" value="InterPro"/>
</dbReference>
<name>A0A0J8VHN9_9ENTR</name>
<comment type="caution">
    <text evidence="14">The sequence shown here is derived from an EMBL/GenBank/DDBJ whole genome shotgun (WGS) entry which is preliminary data.</text>
</comment>
<feature type="transmembrane region" description="Helical" evidence="12">
    <location>
        <begin position="183"/>
        <end position="201"/>
    </location>
</feature>
<dbReference type="GO" id="GO:0005886">
    <property type="term" value="C:plasma membrane"/>
    <property type="evidence" value="ECO:0007669"/>
    <property type="project" value="UniProtKB-SubCell"/>
</dbReference>
<evidence type="ECO:0000256" key="11">
    <source>
        <dbReference type="ARBA" id="ARBA00023136"/>
    </source>
</evidence>
<evidence type="ECO:0000256" key="5">
    <source>
        <dbReference type="ARBA" id="ARBA00022519"/>
    </source>
</evidence>
<feature type="transmembrane region" description="Helical" evidence="12">
    <location>
        <begin position="213"/>
        <end position="231"/>
    </location>
</feature>
<feature type="domain" description="RCK N-terminal" evidence="13">
    <location>
        <begin position="400"/>
        <end position="519"/>
    </location>
</feature>
<dbReference type="SUPFAM" id="SSF51735">
    <property type="entry name" value="NAD(P)-binding Rossmann-fold domains"/>
    <property type="match status" value="1"/>
</dbReference>
<evidence type="ECO:0000256" key="1">
    <source>
        <dbReference type="ARBA" id="ARBA00004429"/>
    </source>
</evidence>
<evidence type="ECO:0000256" key="10">
    <source>
        <dbReference type="ARBA" id="ARBA00023065"/>
    </source>
</evidence>
<dbReference type="FunFam" id="3.40.50.720:FF:000036">
    <property type="entry name" value="Glutathione-regulated potassium-efflux system protein KefB"/>
    <property type="match status" value="1"/>
</dbReference>
<feature type="transmembrane region" description="Helical" evidence="12">
    <location>
        <begin position="113"/>
        <end position="135"/>
    </location>
</feature>
<keyword evidence="7 12" id="KW-0812">Transmembrane</keyword>
<comment type="function">
    <text evidence="12">Pore-forming subunit of a potassium efflux system that confers protection against electrophiles. Catalyzes K(+)/H(+) antiport.</text>
</comment>
<feature type="transmembrane region" description="Helical" evidence="12">
    <location>
        <begin position="237"/>
        <end position="255"/>
    </location>
</feature>
<feature type="transmembrane region" description="Helical" evidence="12">
    <location>
        <begin position="267"/>
        <end position="285"/>
    </location>
</feature>
<dbReference type="STRING" id="1121863.GCA_000621185_03265"/>
<gene>
    <name evidence="12" type="primary">kefB</name>
    <name evidence="14" type="ORF">ACH50_22030</name>
</gene>
<reference evidence="14 15" key="1">
    <citation type="submission" date="2015-06" db="EMBL/GenBank/DDBJ databases">
        <title>Genome sequencing of Cronobacter sp. strain DJ34 isolated from petroleum contaminated sludge of Duliajan Oil Fields, Assam, India.</title>
        <authorList>
            <person name="Pal S."/>
            <person name="Banerjee T.D."/>
            <person name="Roy A."/>
            <person name="Sar P."/>
            <person name="Kazy S.K."/>
        </authorList>
    </citation>
    <scope>NUCLEOTIDE SEQUENCE [LARGE SCALE GENOMIC DNA]</scope>
    <source>
        <strain evidence="14 15">DJ34</strain>
    </source>
</reference>
<feature type="transmembrane region" description="Helical" evidence="12">
    <location>
        <begin position="147"/>
        <end position="171"/>
    </location>
</feature>
<feature type="transmembrane region" description="Helical" evidence="12">
    <location>
        <begin position="291"/>
        <end position="312"/>
    </location>
</feature>
<comment type="similarity">
    <text evidence="12">Belongs to the monovalent cation:proton antiporter 2 (CPA2) transporter (TC 2.A.37) family. KefB subfamily.</text>
</comment>
<feature type="transmembrane region" description="Helical" evidence="12">
    <location>
        <begin position="355"/>
        <end position="373"/>
    </location>
</feature>
<dbReference type="InterPro" id="IPR020884">
    <property type="entry name" value="K_H_efflux_KefB"/>
</dbReference>
<dbReference type="NCBIfam" id="NF002973">
    <property type="entry name" value="PRK03659.1"/>
    <property type="match status" value="1"/>
</dbReference>
<dbReference type="PANTHER" id="PTHR46157">
    <property type="entry name" value="K(+) EFFLUX ANTIPORTER 3, CHLOROPLASTIC"/>
    <property type="match status" value="1"/>
</dbReference>
<dbReference type="OrthoDB" id="9781411at2"/>
<keyword evidence="6 12" id="KW-0633">Potassium transport</keyword>
<sequence>MEGSDLLLAGVLFLFAAVVAVPVAARLGIGAVLGYLLAGIAIGPWGLGFISDVQEILHFSELGVVFLMFLIGLELNPSKLWQLRRSIFGVGAAQVVFSALILAGLLMLTEFSWQAALVGGIGLAMSSTAMALQLMRDKGMNRSESGQLGFSVLLFQDLAVIPALALVPLLAGNSDEHLDWMKVGMKVLAFAGMLLGGRYLLRPLFRFIAASGVREVFTAAALLLVLGSALFMDALGFSMALGTFIAGVLLAESEYRHELESAIEPFKGLLLGLFFISVGMALNLGVLYTHILWVVMSVAVLVAVKMLVLYVLSRIYGLRNSERLQFSGVLSQGGEFAFVLFSTASSQRLFHDDQMALLLVTVTLSMMTTPLVMKGIDKLLARQFNSPDETDEKPYVEDDQPQVIIVGFGRFGQVIGRLLMANKMRITVLERDISAVNLMRRYGYKVYYGDATQVDLLRAAGAEAAKSIVITCNDPEDTMKIVHLCQQNFPQLEILARARGRVEAHELLQAGVKQFSRETFSSALELGRKTLMSLGMHPHQAQRAQLHFRRLDMRMLRELMPVHTDNAQISRAREARRELEEIFQREMQQERRQLDGWDEFE</sequence>
<proteinExistence type="inferred from homology"/>
<evidence type="ECO:0000313" key="15">
    <source>
        <dbReference type="Proteomes" id="UP000037315"/>
    </source>
</evidence>
<dbReference type="GO" id="GO:0015503">
    <property type="term" value="F:glutathione-regulated potassium exporter activity"/>
    <property type="evidence" value="ECO:0007669"/>
    <property type="project" value="UniProtKB-UniRule"/>
</dbReference>
<organism evidence="14 15">
    <name type="scientific">Franconibacter pulveris</name>
    <dbReference type="NCBI Taxonomy" id="435910"/>
    <lineage>
        <taxon>Bacteria</taxon>
        <taxon>Pseudomonadati</taxon>
        <taxon>Pseudomonadota</taxon>
        <taxon>Gammaproteobacteria</taxon>
        <taxon>Enterobacterales</taxon>
        <taxon>Enterobacteriaceae</taxon>
        <taxon>Franconibacter</taxon>
    </lineage>
</organism>
<keyword evidence="9 12" id="KW-1133">Transmembrane helix</keyword>
<keyword evidence="8 12" id="KW-0630">Potassium</keyword>
<comment type="subcellular location">
    <subcellularLocation>
        <location evidence="1 12">Cell inner membrane</location>
        <topology evidence="1 12">Multi-pass membrane protein</topology>
    </subcellularLocation>
</comment>
<dbReference type="AlphaFoldDB" id="A0A0J8VHN9"/>
<dbReference type="Proteomes" id="UP000037315">
    <property type="component" value="Unassembled WGS sequence"/>
</dbReference>
<dbReference type="PANTHER" id="PTHR46157:SF4">
    <property type="entry name" value="K(+) EFFLUX ANTIPORTER 3, CHLOROPLASTIC"/>
    <property type="match status" value="1"/>
</dbReference>
<evidence type="ECO:0000256" key="4">
    <source>
        <dbReference type="ARBA" id="ARBA00022475"/>
    </source>
</evidence>
<dbReference type="InterPro" id="IPR004771">
    <property type="entry name" value="K/H_exchanger"/>
</dbReference>
<dbReference type="InterPro" id="IPR036291">
    <property type="entry name" value="NAD(P)-bd_dom_sf"/>
</dbReference>
<dbReference type="FunFam" id="1.20.1530.20:FF:000001">
    <property type="entry name" value="Glutathione-regulated potassium-efflux system protein KefB"/>
    <property type="match status" value="1"/>
</dbReference>
<dbReference type="Gene3D" id="1.20.1530.20">
    <property type="match status" value="1"/>
</dbReference>
<comment type="subunit">
    <text evidence="12">Interacts with the regulatory subunit KefG.</text>
</comment>
<dbReference type="Pfam" id="PF00999">
    <property type="entry name" value="Na_H_Exchanger"/>
    <property type="match status" value="1"/>
</dbReference>
<dbReference type="EMBL" id="LFEJ01000027">
    <property type="protein sequence ID" value="KMV32701.1"/>
    <property type="molecule type" value="Genomic_DNA"/>
</dbReference>
<keyword evidence="4 12" id="KW-1003">Cell membrane</keyword>